<dbReference type="GO" id="GO:0016491">
    <property type="term" value="F:oxidoreductase activity"/>
    <property type="evidence" value="ECO:0007669"/>
    <property type="project" value="UniProtKB-KW"/>
</dbReference>
<organism evidence="4 5">
    <name type="scientific">[Emmonsia] crescens</name>
    <dbReference type="NCBI Taxonomy" id="73230"/>
    <lineage>
        <taxon>Eukaryota</taxon>
        <taxon>Fungi</taxon>
        <taxon>Dikarya</taxon>
        <taxon>Ascomycota</taxon>
        <taxon>Pezizomycotina</taxon>
        <taxon>Eurotiomycetes</taxon>
        <taxon>Eurotiomycetidae</taxon>
        <taxon>Onygenales</taxon>
        <taxon>Ajellomycetaceae</taxon>
        <taxon>Emergomyces</taxon>
    </lineage>
</organism>
<dbReference type="SUPFAM" id="SSF51735">
    <property type="entry name" value="NAD(P)-binding Rossmann-fold domains"/>
    <property type="match status" value="1"/>
</dbReference>
<dbReference type="Proteomes" id="UP000034164">
    <property type="component" value="Unassembled WGS sequence"/>
</dbReference>
<evidence type="ECO:0000256" key="1">
    <source>
        <dbReference type="ARBA" id="ARBA00006484"/>
    </source>
</evidence>
<evidence type="ECO:0000313" key="5">
    <source>
        <dbReference type="Proteomes" id="UP000034164"/>
    </source>
</evidence>
<dbReference type="AlphaFoldDB" id="A0A0G2J7T2"/>
<dbReference type="VEuPathDB" id="FungiDB:EMCG_04176"/>
<gene>
    <name evidence="4" type="ORF">EMCG_04176</name>
</gene>
<keyword evidence="2" id="KW-0521">NADP</keyword>
<dbReference type="OrthoDB" id="191139at2759"/>
<dbReference type="PANTHER" id="PTHR24320:SF283">
    <property type="entry name" value="RETINOL DEHYDROGENASE 11"/>
    <property type="match status" value="1"/>
</dbReference>
<sequence>MDLSSLRSVRNTAAKIINQAVDTIDVVLSNVGIIALPERKVSGNGFEMHSSLLSIGHFLLTNLPMDKIRLAATKRPGFTRRIVHVALLCSVTNFPPIISTGPVAVDEAVVEEWLKAHAIKPYNSMIAYGQLKTGNITICDISGEISRKSWDYFSHASSRIAYF</sequence>
<protein>
    <submittedName>
        <fullName evidence="4">Uncharacterized protein</fullName>
    </submittedName>
</protein>
<dbReference type="InterPro" id="IPR036291">
    <property type="entry name" value="NAD(P)-bd_dom_sf"/>
</dbReference>
<dbReference type="EMBL" id="LCZI01001328">
    <property type="protein sequence ID" value="KKZ61221.1"/>
    <property type="molecule type" value="Genomic_DNA"/>
</dbReference>
<evidence type="ECO:0000313" key="4">
    <source>
        <dbReference type="EMBL" id="KKZ61221.1"/>
    </source>
</evidence>
<name>A0A0G2J7T2_9EURO</name>
<comment type="similarity">
    <text evidence="1">Belongs to the short-chain dehydrogenases/reductases (SDR) family.</text>
</comment>
<keyword evidence="3" id="KW-0560">Oxidoreductase</keyword>
<reference evidence="5" key="1">
    <citation type="journal article" date="2015" name="PLoS Genet.">
        <title>The dynamic genome and transcriptome of the human fungal pathogen Blastomyces and close relative Emmonsia.</title>
        <authorList>
            <person name="Munoz J.F."/>
            <person name="Gauthier G.M."/>
            <person name="Desjardins C.A."/>
            <person name="Gallo J.E."/>
            <person name="Holder J."/>
            <person name="Sullivan T.D."/>
            <person name="Marty A.J."/>
            <person name="Carmen J.C."/>
            <person name="Chen Z."/>
            <person name="Ding L."/>
            <person name="Gujja S."/>
            <person name="Magrini V."/>
            <person name="Misas E."/>
            <person name="Mitreva M."/>
            <person name="Priest M."/>
            <person name="Saif S."/>
            <person name="Whiston E.A."/>
            <person name="Young S."/>
            <person name="Zeng Q."/>
            <person name="Goldman W.E."/>
            <person name="Mardis E.R."/>
            <person name="Taylor J.W."/>
            <person name="McEwen J.G."/>
            <person name="Clay O.K."/>
            <person name="Klein B.S."/>
            <person name="Cuomo C.A."/>
        </authorList>
    </citation>
    <scope>NUCLEOTIDE SEQUENCE [LARGE SCALE GENOMIC DNA]</scope>
    <source>
        <strain evidence="5">UAMH 3008</strain>
    </source>
</reference>
<comment type="caution">
    <text evidence="4">The sequence shown here is derived from an EMBL/GenBank/DDBJ whole genome shotgun (WGS) entry which is preliminary data.</text>
</comment>
<dbReference type="PANTHER" id="PTHR24320">
    <property type="entry name" value="RETINOL DEHYDROGENASE"/>
    <property type="match status" value="1"/>
</dbReference>
<evidence type="ECO:0000256" key="2">
    <source>
        <dbReference type="ARBA" id="ARBA00022857"/>
    </source>
</evidence>
<evidence type="ECO:0000256" key="3">
    <source>
        <dbReference type="ARBA" id="ARBA00023002"/>
    </source>
</evidence>
<accession>A0A0G2J7T2</accession>
<dbReference type="Gene3D" id="3.40.50.720">
    <property type="entry name" value="NAD(P)-binding Rossmann-like Domain"/>
    <property type="match status" value="1"/>
</dbReference>
<proteinExistence type="inferred from homology"/>